<dbReference type="CDD" id="cd00093">
    <property type="entry name" value="HTH_XRE"/>
    <property type="match status" value="1"/>
</dbReference>
<dbReference type="PANTHER" id="PTHR33516:SF2">
    <property type="entry name" value="LEXA REPRESSOR-RELATED"/>
    <property type="match status" value="1"/>
</dbReference>
<dbReference type="STRING" id="1121950.SAMN02745243_03761"/>
<dbReference type="PANTHER" id="PTHR33516">
    <property type="entry name" value="LEXA REPRESSOR"/>
    <property type="match status" value="1"/>
</dbReference>
<dbReference type="SMART" id="SM00530">
    <property type="entry name" value="HTH_XRE"/>
    <property type="match status" value="1"/>
</dbReference>
<evidence type="ECO:0000256" key="2">
    <source>
        <dbReference type="ARBA" id="ARBA00022763"/>
    </source>
</evidence>
<dbReference type="InterPro" id="IPR015927">
    <property type="entry name" value="Peptidase_S24_S26A/B/C"/>
</dbReference>
<comment type="similarity">
    <text evidence="1 7">Belongs to the peptidase S24 family.</text>
</comment>
<keyword evidence="6" id="KW-0742">SOS response</keyword>
<dbReference type="Gene3D" id="2.10.109.10">
    <property type="entry name" value="Umud Fragment, subunit A"/>
    <property type="match status" value="1"/>
</dbReference>
<dbReference type="AlphaFoldDB" id="A0A1M6VGJ5"/>
<evidence type="ECO:0000256" key="5">
    <source>
        <dbReference type="ARBA" id="ARBA00023204"/>
    </source>
</evidence>
<dbReference type="InterPro" id="IPR001387">
    <property type="entry name" value="Cro/C1-type_HTH"/>
</dbReference>
<dbReference type="InterPro" id="IPR050077">
    <property type="entry name" value="LexA_repressor"/>
</dbReference>
<evidence type="ECO:0000313" key="10">
    <source>
        <dbReference type="Proteomes" id="UP000184301"/>
    </source>
</evidence>
<accession>A0A1M6VGJ5</accession>
<evidence type="ECO:0000313" key="9">
    <source>
        <dbReference type="EMBL" id="SHK80474.1"/>
    </source>
</evidence>
<organism evidence="9 10">
    <name type="scientific">Hespellia stercorisuis DSM 15480</name>
    <dbReference type="NCBI Taxonomy" id="1121950"/>
    <lineage>
        <taxon>Bacteria</taxon>
        <taxon>Bacillati</taxon>
        <taxon>Bacillota</taxon>
        <taxon>Clostridia</taxon>
        <taxon>Lachnospirales</taxon>
        <taxon>Lachnospiraceae</taxon>
        <taxon>Hespellia</taxon>
    </lineage>
</organism>
<evidence type="ECO:0000256" key="1">
    <source>
        <dbReference type="ARBA" id="ARBA00007484"/>
    </source>
</evidence>
<evidence type="ECO:0000256" key="4">
    <source>
        <dbReference type="ARBA" id="ARBA00022813"/>
    </source>
</evidence>
<keyword evidence="10" id="KW-1185">Reference proteome</keyword>
<evidence type="ECO:0000256" key="3">
    <source>
        <dbReference type="ARBA" id="ARBA00022801"/>
    </source>
</evidence>
<evidence type="ECO:0000256" key="6">
    <source>
        <dbReference type="ARBA" id="ARBA00023236"/>
    </source>
</evidence>
<dbReference type="InterPro" id="IPR039418">
    <property type="entry name" value="LexA-like"/>
</dbReference>
<evidence type="ECO:0000259" key="8">
    <source>
        <dbReference type="PROSITE" id="PS50943"/>
    </source>
</evidence>
<proteinExistence type="inferred from homology"/>
<dbReference type="Gene3D" id="1.10.260.40">
    <property type="entry name" value="lambda repressor-like DNA-binding domains"/>
    <property type="match status" value="1"/>
</dbReference>
<dbReference type="PROSITE" id="PS50943">
    <property type="entry name" value="HTH_CROC1"/>
    <property type="match status" value="1"/>
</dbReference>
<dbReference type="Proteomes" id="UP000184301">
    <property type="component" value="Unassembled WGS sequence"/>
</dbReference>
<dbReference type="SUPFAM" id="SSF51306">
    <property type="entry name" value="LexA/Signal peptidase"/>
    <property type="match status" value="1"/>
</dbReference>
<dbReference type="GO" id="GO:0016787">
    <property type="term" value="F:hydrolase activity"/>
    <property type="evidence" value="ECO:0007669"/>
    <property type="project" value="UniProtKB-KW"/>
</dbReference>
<dbReference type="PRINTS" id="PR00726">
    <property type="entry name" value="LEXASERPTASE"/>
</dbReference>
<dbReference type="InterPro" id="IPR006197">
    <property type="entry name" value="Peptidase_S24_LexA"/>
</dbReference>
<gene>
    <name evidence="9" type="ORF">SAMN02745243_03761</name>
</gene>
<sequence>MTLGDIVKRYRADNEISMDEFSKRCSLSKGYISMLENNINPRNNKPIAPTLPSIKKIANGMNTDVDTLLKMLDNNQEINLKEEQLITNIYPIELKRFPLLGEIACGVPKFANEDRESYVMAGTDIDADFCLKAKGDSMVNARIQDGDIVFIKQQDIVENGEIAAVVVNNDSEATLKRFYYYKEKAMMILRAENPQYEDQIYTEEELNQVHILGKAVAFQSDVI</sequence>
<dbReference type="EMBL" id="FQZY01000089">
    <property type="protein sequence ID" value="SHK80474.1"/>
    <property type="molecule type" value="Genomic_DNA"/>
</dbReference>
<keyword evidence="2" id="KW-0227">DNA damage</keyword>
<dbReference type="GO" id="GO:0003677">
    <property type="term" value="F:DNA binding"/>
    <property type="evidence" value="ECO:0007669"/>
    <property type="project" value="InterPro"/>
</dbReference>
<dbReference type="GO" id="GO:0006355">
    <property type="term" value="P:regulation of DNA-templated transcription"/>
    <property type="evidence" value="ECO:0007669"/>
    <property type="project" value="InterPro"/>
</dbReference>
<feature type="domain" description="HTH cro/C1-type" evidence="8">
    <location>
        <begin position="7"/>
        <end position="68"/>
    </location>
</feature>
<keyword evidence="4 7" id="KW-0068">Autocatalytic cleavage</keyword>
<dbReference type="CDD" id="cd06529">
    <property type="entry name" value="S24_LexA-like"/>
    <property type="match status" value="1"/>
</dbReference>
<protein>
    <submittedName>
        <fullName evidence="9">Repressor LexA</fullName>
    </submittedName>
</protein>
<dbReference type="InterPro" id="IPR036286">
    <property type="entry name" value="LexA/Signal_pep-like_sf"/>
</dbReference>
<dbReference type="InterPro" id="IPR010982">
    <property type="entry name" value="Lambda_DNA-bd_dom_sf"/>
</dbReference>
<dbReference type="Pfam" id="PF00717">
    <property type="entry name" value="Peptidase_S24"/>
    <property type="match status" value="1"/>
</dbReference>
<dbReference type="GO" id="GO:0009432">
    <property type="term" value="P:SOS response"/>
    <property type="evidence" value="ECO:0007669"/>
    <property type="project" value="UniProtKB-KW"/>
</dbReference>
<dbReference type="GO" id="GO:0006281">
    <property type="term" value="P:DNA repair"/>
    <property type="evidence" value="ECO:0007669"/>
    <property type="project" value="UniProtKB-KW"/>
</dbReference>
<evidence type="ECO:0000256" key="7">
    <source>
        <dbReference type="RuleBase" id="RU003991"/>
    </source>
</evidence>
<reference evidence="9 10" key="1">
    <citation type="submission" date="2016-11" db="EMBL/GenBank/DDBJ databases">
        <authorList>
            <person name="Jaros S."/>
            <person name="Januszkiewicz K."/>
            <person name="Wedrychowicz H."/>
        </authorList>
    </citation>
    <scope>NUCLEOTIDE SEQUENCE [LARGE SCALE GENOMIC DNA]</scope>
    <source>
        <strain evidence="9 10">DSM 15480</strain>
    </source>
</reference>
<keyword evidence="3 7" id="KW-0378">Hydrolase</keyword>
<keyword evidence="5" id="KW-0234">DNA repair</keyword>
<dbReference type="SUPFAM" id="SSF47413">
    <property type="entry name" value="lambda repressor-like DNA-binding domains"/>
    <property type="match status" value="1"/>
</dbReference>
<name>A0A1M6VGJ5_9FIRM</name>